<keyword evidence="3" id="KW-1185">Reference proteome</keyword>
<dbReference type="Proteomes" id="UP001457282">
    <property type="component" value="Unassembled WGS sequence"/>
</dbReference>
<feature type="compositionally biased region" description="Basic and acidic residues" evidence="1">
    <location>
        <begin position="177"/>
        <end position="187"/>
    </location>
</feature>
<accession>A0AAW1VJ28</accession>
<name>A0AAW1VJ28_RUBAR</name>
<feature type="compositionally biased region" description="Polar residues" evidence="1">
    <location>
        <begin position="101"/>
        <end position="111"/>
    </location>
</feature>
<feature type="region of interest" description="Disordered" evidence="1">
    <location>
        <begin position="83"/>
        <end position="187"/>
    </location>
</feature>
<dbReference type="AlphaFoldDB" id="A0AAW1VJ28"/>
<comment type="caution">
    <text evidence="2">The sequence shown here is derived from an EMBL/GenBank/DDBJ whole genome shotgun (WGS) entry which is preliminary data.</text>
</comment>
<protein>
    <submittedName>
        <fullName evidence="2">Uncharacterized protein</fullName>
    </submittedName>
</protein>
<evidence type="ECO:0000256" key="1">
    <source>
        <dbReference type="SAM" id="MobiDB-lite"/>
    </source>
</evidence>
<evidence type="ECO:0000313" key="3">
    <source>
        <dbReference type="Proteomes" id="UP001457282"/>
    </source>
</evidence>
<reference evidence="2 3" key="1">
    <citation type="journal article" date="2023" name="G3 (Bethesda)">
        <title>A chromosome-length genome assembly and annotation of blackberry (Rubus argutus, cv. 'Hillquist').</title>
        <authorList>
            <person name="Bruna T."/>
            <person name="Aryal R."/>
            <person name="Dudchenko O."/>
            <person name="Sargent D.J."/>
            <person name="Mead D."/>
            <person name="Buti M."/>
            <person name="Cavallini A."/>
            <person name="Hytonen T."/>
            <person name="Andres J."/>
            <person name="Pham M."/>
            <person name="Weisz D."/>
            <person name="Mascagni F."/>
            <person name="Usai G."/>
            <person name="Natali L."/>
            <person name="Bassil N."/>
            <person name="Fernandez G.E."/>
            <person name="Lomsadze A."/>
            <person name="Armour M."/>
            <person name="Olukolu B."/>
            <person name="Poorten T."/>
            <person name="Britton C."/>
            <person name="Davik J."/>
            <person name="Ashrafi H."/>
            <person name="Aiden E.L."/>
            <person name="Borodovsky M."/>
            <person name="Worthington M."/>
        </authorList>
    </citation>
    <scope>NUCLEOTIDE SEQUENCE [LARGE SCALE GENOMIC DNA]</scope>
    <source>
        <strain evidence="2">PI 553951</strain>
    </source>
</reference>
<dbReference type="EMBL" id="JBEDUW010000282">
    <property type="protein sequence ID" value="KAK9901833.1"/>
    <property type="molecule type" value="Genomic_DNA"/>
</dbReference>
<feature type="compositionally biased region" description="Low complexity" evidence="1">
    <location>
        <begin position="147"/>
        <end position="164"/>
    </location>
</feature>
<evidence type="ECO:0000313" key="2">
    <source>
        <dbReference type="EMBL" id="KAK9901833.1"/>
    </source>
</evidence>
<proteinExistence type="predicted"/>
<gene>
    <name evidence="2" type="ORF">M0R45_001928</name>
</gene>
<organism evidence="2 3">
    <name type="scientific">Rubus argutus</name>
    <name type="common">Southern blackberry</name>
    <dbReference type="NCBI Taxonomy" id="59490"/>
    <lineage>
        <taxon>Eukaryota</taxon>
        <taxon>Viridiplantae</taxon>
        <taxon>Streptophyta</taxon>
        <taxon>Embryophyta</taxon>
        <taxon>Tracheophyta</taxon>
        <taxon>Spermatophyta</taxon>
        <taxon>Magnoliopsida</taxon>
        <taxon>eudicotyledons</taxon>
        <taxon>Gunneridae</taxon>
        <taxon>Pentapetalae</taxon>
        <taxon>rosids</taxon>
        <taxon>fabids</taxon>
        <taxon>Rosales</taxon>
        <taxon>Rosaceae</taxon>
        <taxon>Rosoideae</taxon>
        <taxon>Rosoideae incertae sedis</taxon>
        <taxon>Rubus</taxon>
    </lineage>
</organism>
<sequence>MAIYSNIIKFVNGMDLWSRNDEPTILPPQYTRQPGRPKTKRIKNAYEKVDNASPKLGKVQRSLRCSNYGVLGHNLKTCHRHLPPKAKKAVDQNKKRKLNSEEASSYQAQANSKRKPPLTKNELRQKAEKLKKKRDERKAATTQGSDVNVAASAKAKVVPSNSKAYASTKGLARSSSRIKENSKGGRK</sequence>